<protein>
    <recommendedName>
        <fullName evidence="7">Exonuclease SbcC</fullName>
    </recommendedName>
</protein>
<sequence length="432" mass="48992">MVFGWGKKKKVEYEEPAEPVNSSPQNINLDEIPKILNDIVILRKGTLASEIKSHRNRIDPQREVILKIANELSEDELDPDKLDPHFQIMVNRGKKEVISAIKKEFGTPFPDINNADDVMRFKKASTAGINKVGDMLGKHSKVIHHFAPKYSKKLTNDLKELSDDLKEVDELIDIFNITENSVQTINELLSSREKTLEKLSKRELRVNELKSSLAEKNDNITKFENEIKDIENSPNYKEYTDVKSQLSECDSEEVKIRHHVNDEFTKISRPLGKFVHISSHDKELKDLTATLASSPYDVLDTANIPGIKNILDSITTGIDSGSVSVKDISKSKDSIVEIKNIIPTLISTKEKFETKKHEFTSKLENFDSKSLQTAEKNLKHEESDVSDISSKLKVFEEETLELTHALPTILHEIETNLKDVTATSYTISLDDQ</sequence>
<accession>A0A0A7V2D2</accession>
<dbReference type="OrthoDB" id="12116at2157"/>
<evidence type="ECO:0000256" key="2">
    <source>
        <dbReference type="SAM" id="MobiDB-lite"/>
    </source>
</evidence>
<dbReference type="Proteomes" id="UP000241022">
    <property type="component" value="Unassembled WGS sequence"/>
</dbReference>
<evidence type="ECO:0000313" key="6">
    <source>
        <dbReference type="Proteomes" id="UP000241022"/>
    </source>
</evidence>
<dbReference type="EMBL" id="LXWN01000001">
    <property type="protein sequence ID" value="PTL87911.1"/>
    <property type="molecule type" value="Genomic_DNA"/>
</dbReference>
<dbReference type="AlphaFoldDB" id="A0A0A7V2D2"/>
<dbReference type="STRING" id="1410606.T478_0649"/>
<dbReference type="Proteomes" id="UP000030944">
    <property type="component" value="Chromosome"/>
</dbReference>
<keyword evidence="6" id="KW-1185">Reference proteome</keyword>
<reference evidence="4 6" key="4">
    <citation type="submission" date="2018-04" db="EMBL/GenBank/DDBJ databases">
        <title>Transcriptomics of ammonia oxidizing archaea.</title>
        <authorList>
            <person name="Carini P."/>
        </authorList>
    </citation>
    <scope>NUCLEOTIDE SEQUENCE [LARGE SCALE GENOMIC DNA]</scope>
    <source>
        <strain evidence="4 6">U25</strain>
    </source>
</reference>
<dbReference type="HOGENOM" id="CLU_634019_0_0_2"/>
<reference evidence="3 5" key="1">
    <citation type="journal article" date="2015" name="Proc. Natl. Acad. Sci. U.S.A.">
        <title>Genomic and proteomic characterization of "Candidatus Nitrosopelagicus brevis": An ammonia-oxidizing archaeon from the open ocean.</title>
        <authorList>
            <person name="Santoro A.E."/>
            <person name="Dupont C.L."/>
            <person name="Richter R.A."/>
            <person name="Craig M.T."/>
            <person name="Carini P."/>
            <person name="McIlvin M.R."/>
            <person name="Yang Y."/>
            <person name="Orsi W.D."/>
            <person name="Moran D.M."/>
            <person name="Saito M.A."/>
        </authorList>
    </citation>
    <scope>NUCLEOTIDE SEQUENCE [LARGE SCALE GENOMIC DNA]</scope>
    <source>
        <strain evidence="3">CN25</strain>
        <strain evidence="5">V2</strain>
    </source>
</reference>
<name>A0A0A7V2D2_9ARCH</name>
<dbReference type="KEGG" id="nbv:T478_0649"/>
<evidence type="ECO:0000256" key="1">
    <source>
        <dbReference type="SAM" id="Coils"/>
    </source>
</evidence>
<feature type="compositionally biased region" description="Basic residues" evidence="2">
    <location>
        <begin position="1"/>
        <end position="10"/>
    </location>
</feature>
<gene>
    <name evidence="4" type="ORF">A7X95_01120</name>
    <name evidence="3" type="ORF">T478_0649</name>
</gene>
<proteinExistence type="predicted"/>
<dbReference type="GeneID" id="24816541"/>
<organism evidence="3 5">
    <name type="scientific">Candidatus Nitrosopelagicus brevis</name>
    <dbReference type="NCBI Taxonomy" id="1410606"/>
    <lineage>
        <taxon>Archaea</taxon>
        <taxon>Nitrososphaerota</taxon>
    </lineage>
</organism>
<reference evidence="6" key="2">
    <citation type="submission" date="2016-05" db="EMBL/GenBank/DDBJ databases">
        <authorList>
            <person name="Dupont C."/>
            <person name="Santoro A."/>
        </authorList>
    </citation>
    <scope>NUCLEOTIDE SEQUENCE [LARGE SCALE GENOMIC DNA]</scope>
    <source>
        <strain evidence="6">U25</strain>
    </source>
</reference>
<evidence type="ECO:0000313" key="3">
    <source>
        <dbReference type="EMBL" id="AJA93209.1"/>
    </source>
</evidence>
<dbReference type="EMBL" id="CP007026">
    <property type="protein sequence ID" value="AJA93209.1"/>
    <property type="molecule type" value="Genomic_DNA"/>
</dbReference>
<evidence type="ECO:0008006" key="7">
    <source>
        <dbReference type="Google" id="ProtNLM"/>
    </source>
</evidence>
<evidence type="ECO:0000313" key="5">
    <source>
        <dbReference type="Proteomes" id="UP000030944"/>
    </source>
</evidence>
<feature type="region of interest" description="Disordered" evidence="2">
    <location>
        <begin position="1"/>
        <end position="25"/>
    </location>
</feature>
<reference evidence="4" key="3">
    <citation type="submission" date="2016-05" db="EMBL/GenBank/DDBJ databases">
        <authorList>
            <person name="Lavstsen T."/>
            <person name="Jespersen J.S."/>
        </authorList>
    </citation>
    <scope>NUCLEOTIDE SEQUENCE [LARGE SCALE GENOMIC DNA]</scope>
    <source>
        <strain evidence="4">U25</strain>
    </source>
</reference>
<evidence type="ECO:0000313" key="4">
    <source>
        <dbReference type="EMBL" id="PTL87911.1"/>
    </source>
</evidence>
<dbReference type="RefSeq" id="WP_048105156.1">
    <property type="nucleotide sequence ID" value="NZ_CP007026.1"/>
</dbReference>
<feature type="coiled-coil region" evidence="1">
    <location>
        <begin position="206"/>
        <end position="233"/>
    </location>
</feature>
<keyword evidence="1" id="KW-0175">Coiled coil</keyword>